<dbReference type="AlphaFoldDB" id="A0A0S2W2E9"/>
<reference evidence="2" key="2">
    <citation type="submission" date="2015-04" db="EMBL/GenBank/DDBJ databases">
        <title>A butyrogenic pathway from the amino acid lysine in a human gut commensal.</title>
        <authorList>
            <person name="de Vos W.M."/>
            <person name="Bui N.T.P."/>
            <person name="Plugge C.M."/>
            <person name="Ritari J."/>
        </authorList>
    </citation>
    <scope>NUCLEOTIDE SEQUENCE [LARGE SCALE GENOMIC DNA]</scope>
    <source>
        <strain evidence="2">AF211</strain>
    </source>
</reference>
<dbReference type="EMBL" id="CP011307">
    <property type="protein sequence ID" value="ALP93516.1"/>
    <property type="molecule type" value="Genomic_DNA"/>
</dbReference>
<dbReference type="KEGG" id="ibu:IB211_01123c"/>
<dbReference type="Pfam" id="PF07275">
    <property type="entry name" value="ArdA"/>
    <property type="match status" value="1"/>
</dbReference>
<reference evidence="1 2" key="1">
    <citation type="journal article" date="2015" name="Nat. Commun.">
        <title>Production of butyrate from lysine and the Amadori product fructoselysine by a human gut commensal.</title>
        <authorList>
            <person name="Bui T.P."/>
            <person name="Ritari J."/>
            <person name="Boeren S."/>
            <person name="de Waard P."/>
            <person name="Plugge C.M."/>
            <person name="de Vos W.M."/>
        </authorList>
    </citation>
    <scope>NUCLEOTIDE SEQUENCE [LARGE SCALE GENOMIC DNA]</scope>
    <source>
        <strain evidence="1 2">AF211</strain>
    </source>
</reference>
<dbReference type="RefSeq" id="WP_058117389.1">
    <property type="nucleotide sequence ID" value="NZ_CP011307.1"/>
</dbReference>
<proteinExistence type="predicted"/>
<dbReference type="PATRIC" id="fig|1297617.4.peg.1143"/>
<keyword evidence="1" id="KW-0436">Ligase</keyword>
<name>A0A0S2W2E9_9FIRM</name>
<protein>
    <submittedName>
        <fullName evidence="1">Seryl-tRNA synthetase</fullName>
    </submittedName>
</protein>
<organism evidence="1 2">
    <name type="scientific">Intestinimonas butyriciproducens</name>
    <dbReference type="NCBI Taxonomy" id="1297617"/>
    <lineage>
        <taxon>Bacteria</taxon>
        <taxon>Bacillati</taxon>
        <taxon>Bacillota</taxon>
        <taxon>Clostridia</taxon>
        <taxon>Eubacteriales</taxon>
        <taxon>Intestinimonas</taxon>
    </lineage>
</organism>
<dbReference type="STRING" id="1297617.IB211_01123c"/>
<evidence type="ECO:0000313" key="1">
    <source>
        <dbReference type="EMBL" id="ALP93516.1"/>
    </source>
</evidence>
<keyword evidence="1" id="KW-0030">Aminoacyl-tRNA synthetase</keyword>
<sequence length="399" mass="44886">MMYAVLSNAAHPEYGAVTIPFPIPREDFDHCMELVEALEIGKVSARDCRVDEISSGWPILGRLEGTNIDLDELDYLAKRLDSFDDGEAAQFQAMTEALDLTDVKDLINLTFCCQQATVITDFSNLEAVGRDHYMNTHGGCAGIQELEALDGTETAILLIDGGGGRVTRYGVVYDNGMKLGQSYDGKHFPAYLYEPPMLMVALTSRTEPEDTKNTTWLYLPAAKAQVERAVARSGINDPENMRFRFVECMLPDEIKAVLDFRSEPLFALNELVQTVTDLSDKDRQKLGSVVVMAKPECASQIRHLAKNLDQFEFCPDVRTPAEYGKFMIQESGHFEYDPNLDEFYDYERYGRQRMEQESGMFTDCGYISYHGTLSMDELMAEDPAQQFQAEQGFQIGGMQ</sequence>
<accession>A0A0S2W2E9</accession>
<gene>
    <name evidence="1" type="ORF">IB211_01123c</name>
</gene>
<dbReference type="GO" id="GO:0004812">
    <property type="term" value="F:aminoacyl-tRNA ligase activity"/>
    <property type="evidence" value="ECO:0007669"/>
    <property type="project" value="UniProtKB-KW"/>
</dbReference>
<dbReference type="Gene3D" id="1.10.10.1190">
    <property type="entry name" value="Antirestriction protein ArdA, domain 3"/>
    <property type="match status" value="1"/>
</dbReference>
<keyword evidence="2" id="KW-1185">Reference proteome</keyword>
<dbReference type="Proteomes" id="UP000064844">
    <property type="component" value="Chromosome"/>
</dbReference>
<dbReference type="InterPro" id="IPR041893">
    <property type="entry name" value="ArdA_dom3"/>
</dbReference>
<evidence type="ECO:0000313" key="2">
    <source>
        <dbReference type="Proteomes" id="UP000064844"/>
    </source>
</evidence>
<dbReference type="InterPro" id="IPR009899">
    <property type="entry name" value="ArdA"/>
</dbReference>